<feature type="compositionally biased region" description="Low complexity" evidence="12">
    <location>
        <begin position="328"/>
        <end position="363"/>
    </location>
</feature>
<feature type="region of interest" description="Disordered" evidence="12">
    <location>
        <begin position="81"/>
        <end position="105"/>
    </location>
</feature>
<dbReference type="Proteomes" id="UP001189429">
    <property type="component" value="Unassembled WGS sequence"/>
</dbReference>
<evidence type="ECO:0000259" key="14">
    <source>
        <dbReference type="SMART" id="SM00485"/>
    </source>
</evidence>
<evidence type="ECO:0000256" key="9">
    <source>
        <dbReference type="ARBA" id="ARBA00023128"/>
    </source>
</evidence>
<keyword evidence="11" id="KW-0539">Nucleus</keyword>
<gene>
    <name evidence="15" type="ORF">PCOR1329_LOCUS6742</name>
</gene>
<evidence type="ECO:0000256" key="1">
    <source>
        <dbReference type="ARBA" id="ARBA00001946"/>
    </source>
</evidence>
<sequence length="379" mass="40420">MGILGLLRELEGVQRDAHVREYAGRAVAVDALAWLHAGLSANALELATGVPSQNIAFCMRRARMLQSWGVEPILVFDGDPQPAKRLTDEGRRQRRAERRREGEAHLARGDLHGARKCFVQAASVSAEMVAAGHRREAASIRYVVAPYEADAQIAYLLRHGHAAAGVAEDSDLLALGCRQVLFKLSGDGQCKEVTLDSALGPRTFEEFQAACILMGCDYLPRLPRAGPKTAFRLVERAGARPEAIVREALAMGLEVPAGYLEGFRRARETMRRQEVVDPVSLLRVPLSSDAAVGELGGCGGDRGGAEGPETPRRPPSPLRKPGRRPLDDAAAAAPRASPGGAARRRAPSCGPGRAPEAATAAAPCQEEQLCAADAAPDEE</sequence>
<dbReference type="SMART" id="SM00484">
    <property type="entry name" value="XPGI"/>
    <property type="match status" value="1"/>
</dbReference>
<dbReference type="InterPro" id="IPR006086">
    <property type="entry name" value="XPG-I_dom"/>
</dbReference>
<feature type="region of interest" description="Disordered" evidence="12">
    <location>
        <begin position="293"/>
        <end position="364"/>
    </location>
</feature>
<keyword evidence="3" id="KW-0597">Phosphoprotein</keyword>
<dbReference type="PRINTS" id="PR00853">
    <property type="entry name" value="XPGRADSUPER"/>
</dbReference>
<evidence type="ECO:0000256" key="6">
    <source>
        <dbReference type="ARBA" id="ARBA00022763"/>
    </source>
</evidence>
<evidence type="ECO:0000256" key="7">
    <source>
        <dbReference type="ARBA" id="ARBA00022801"/>
    </source>
</evidence>
<evidence type="ECO:0000313" key="16">
    <source>
        <dbReference type="Proteomes" id="UP001189429"/>
    </source>
</evidence>
<evidence type="ECO:0000256" key="10">
    <source>
        <dbReference type="ARBA" id="ARBA00023204"/>
    </source>
</evidence>
<dbReference type="InterPro" id="IPR006084">
    <property type="entry name" value="XPG/Rad2"/>
</dbReference>
<dbReference type="Pfam" id="PF00752">
    <property type="entry name" value="XPG_N"/>
    <property type="match status" value="1"/>
</dbReference>
<comment type="subcellular location">
    <subcellularLocation>
        <location evidence="2">Nucleus</location>
    </subcellularLocation>
</comment>
<feature type="domain" description="XPG-I" evidence="13">
    <location>
        <begin position="136"/>
        <end position="206"/>
    </location>
</feature>
<dbReference type="InterPro" id="IPR044752">
    <property type="entry name" value="PIN-like_EXO1"/>
</dbReference>
<evidence type="ECO:0000256" key="11">
    <source>
        <dbReference type="ARBA" id="ARBA00023242"/>
    </source>
</evidence>
<dbReference type="Gene3D" id="1.10.150.20">
    <property type="entry name" value="5' to 3' exonuclease, C-terminal subdomain"/>
    <property type="match status" value="1"/>
</dbReference>
<comment type="cofactor">
    <cofactor evidence="1">
        <name>Mg(2+)</name>
        <dbReference type="ChEBI" id="CHEBI:18420"/>
    </cofactor>
</comment>
<dbReference type="InterPro" id="IPR029060">
    <property type="entry name" value="PIN-like_dom_sf"/>
</dbReference>
<comment type="caution">
    <text evidence="15">The sequence shown here is derived from an EMBL/GenBank/DDBJ whole genome shotgun (WGS) entry which is preliminary data.</text>
</comment>
<dbReference type="InterPro" id="IPR036279">
    <property type="entry name" value="5-3_exonuclease_C_sf"/>
</dbReference>
<evidence type="ECO:0000259" key="13">
    <source>
        <dbReference type="SMART" id="SM00484"/>
    </source>
</evidence>
<organism evidence="15 16">
    <name type="scientific">Prorocentrum cordatum</name>
    <dbReference type="NCBI Taxonomy" id="2364126"/>
    <lineage>
        <taxon>Eukaryota</taxon>
        <taxon>Sar</taxon>
        <taxon>Alveolata</taxon>
        <taxon>Dinophyceae</taxon>
        <taxon>Prorocentrales</taxon>
        <taxon>Prorocentraceae</taxon>
        <taxon>Prorocentrum</taxon>
    </lineage>
</organism>
<dbReference type="CDD" id="cd09901">
    <property type="entry name" value="H3TH_FEN1-like"/>
    <property type="match status" value="1"/>
</dbReference>
<feature type="non-terminal residue" evidence="15">
    <location>
        <position position="379"/>
    </location>
</feature>
<accession>A0ABN9Q0X0</accession>
<dbReference type="PANTHER" id="PTHR11081">
    <property type="entry name" value="FLAP ENDONUCLEASE FAMILY MEMBER"/>
    <property type="match status" value="1"/>
</dbReference>
<name>A0ABN9Q0X0_9DINO</name>
<evidence type="ECO:0000256" key="5">
    <source>
        <dbReference type="ARBA" id="ARBA00022723"/>
    </source>
</evidence>
<dbReference type="EMBL" id="CAUYUJ010001811">
    <property type="protein sequence ID" value="CAK0797747.1"/>
    <property type="molecule type" value="Genomic_DNA"/>
</dbReference>
<dbReference type="SMART" id="SM00485">
    <property type="entry name" value="XPGN"/>
    <property type="match status" value="1"/>
</dbReference>
<evidence type="ECO:0008006" key="17">
    <source>
        <dbReference type="Google" id="ProtNLM"/>
    </source>
</evidence>
<dbReference type="InterPro" id="IPR008918">
    <property type="entry name" value="HhH2"/>
</dbReference>
<dbReference type="Pfam" id="PF00867">
    <property type="entry name" value="XPG_I"/>
    <property type="match status" value="1"/>
</dbReference>
<keyword evidence="5" id="KW-0479">Metal-binding</keyword>
<evidence type="ECO:0000313" key="15">
    <source>
        <dbReference type="EMBL" id="CAK0797747.1"/>
    </source>
</evidence>
<dbReference type="CDD" id="cd09857">
    <property type="entry name" value="PIN_EXO1"/>
    <property type="match status" value="1"/>
</dbReference>
<evidence type="ECO:0000256" key="12">
    <source>
        <dbReference type="SAM" id="MobiDB-lite"/>
    </source>
</evidence>
<evidence type="ECO:0000256" key="3">
    <source>
        <dbReference type="ARBA" id="ARBA00022553"/>
    </source>
</evidence>
<keyword evidence="10" id="KW-0234">DNA repair</keyword>
<dbReference type="InterPro" id="IPR006085">
    <property type="entry name" value="XPG_DNA_repair_N"/>
</dbReference>
<feature type="domain" description="XPG N-terminal" evidence="14">
    <location>
        <begin position="1"/>
        <end position="98"/>
    </location>
</feature>
<dbReference type="PANTHER" id="PTHR11081:SF65">
    <property type="entry name" value="DNA DAMAGE-INDUCIBLE PROTEIN DIN7-RELATED"/>
    <property type="match status" value="1"/>
</dbReference>
<keyword evidence="7" id="KW-0378">Hydrolase</keyword>
<evidence type="ECO:0000256" key="2">
    <source>
        <dbReference type="ARBA" id="ARBA00004123"/>
    </source>
</evidence>
<evidence type="ECO:0000256" key="4">
    <source>
        <dbReference type="ARBA" id="ARBA00022722"/>
    </source>
</evidence>
<proteinExistence type="predicted"/>
<evidence type="ECO:0000256" key="8">
    <source>
        <dbReference type="ARBA" id="ARBA00022842"/>
    </source>
</evidence>
<keyword evidence="6" id="KW-0227">DNA damage</keyword>
<dbReference type="Gene3D" id="3.40.50.1010">
    <property type="entry name" value="5'-nuclease"/>
    <property type="match status" value="1"/>
</dbReference>
<dbReference type="SUPFAM" id="SSF47807">
    <property type="entry name" value="5' to 3' exonuclease, C-terminal subdomain"/>
    <property type="match status" value="1"/>
</dbReference>
<keyword evidence="8" id="KW-0460">Magnesium</keyword>
<protein>
    <recommendedName>
        <fullName evidence="17">Exonuclease 1</fullName>
    </recommendedName>
</protein>
<reference evidence="15" key="1">
    <citation type="submission" date="2023-10" db="EMBL/GenBank/DDBJ databases">
        <authorList>
            <person name="Chen Y."/>
            <person name="Shah S."/>
            <person name="Dougan E. K."/>
            <person name="Thang M."/>
            <person name="Chan C."/>
        </authorList>
    </citation>
    <scope>NUCLEOTIDE SEQUENCE [LARGE SCALE GENOMIC DNA]</scope>
</reference>
<dbReference type="SMART" id="SM00279">
    <property type="entry name" value="HhH2"/>
    <property type="match status" value="1"/>
</dbReference>
<dbReference type="SUPFAM" id="SSF88723">
    <property type="entry name" value="PIN domain-like"/>
    <property type="match status" value="1"/>
</dbReference>
<feature type="compositionally biased region" description="Gly residues" evidence="12">
    <location>
        <begin position="294"/>
        <end position="306"/>
    </location>
</feature>
<keyword evidence="9" id="KW-0496">Mitochondrion</keyword>
<keyword evidence="4" id="KW-0540">Nuclease</keyword>
<keyword evidence="16" id="KW-1185">Reference proteome</keyword>